<feature type="compositionally biased region" description="Low complexity" evidence="1">
    <location>
        <begin position="1052"/>
        <end position="1066"/>
    </location>
</feature>
<feature type="compositionally biased region" description="Polar residues" evidence="1">
    <location>
        <begin position="770"/>
        <end position="783"/>
    </location>
</feature>
<feature type="region of interest" description="Disordered" evidence="1">
    <location>
        <begin position="640"/>
        <end position="732"/>
    </location>
</feature>
<feature type="compositionally biased region" description="Polar residues" evidence="1">
    <location>
        <begin position="540"/>
        <end position="551"/>
    </location>
</feature>
<feature type="region of interest" description="Disordered" evidence="1">
    <location>
        <begin position="815"/>
        <end position="839"/>
    </location>
</feature>
<name>A0A8H8CNU2_PSICU</name>
<keyword evidence="2" id="KW-1133">Transmembrane helix</keyword>
<keyword evidence="2" id="KW-0812">Transmembrane</keyword>
<proteinExistence type="predicted"/>
<sequence length="1089" mass="117527">MESVVQFIVDDTSPTIHYSPFADTFTTPNLGAGWNPYFNISGFAASIGEVGNGTSLHITSLDGASLAFQWRGTGIQLQGNVTLASYSVTIDGQSVSVNTDSTQTGSNVLVNMQGLEDVAHNITLTAQIPQGQNPPNSSMLVFDKAIITSSSIPVSSNTSFRQDIVVDNDIAFLGRWSFEQIPTGSSFHTSSTVGDRAMATFNGTALLIRGTTSPGAANYSVTLDNVTNSFSARSSFTDYESLLFFASGLDPNAMHSVEVRNQGGGELSLLVDGFSTFVSYKQVSHRLPLLSFTNLSRSLPVPPDSSPTAGATSNMSFPKGTIAAFVLAGILAFILLAGFLFFFLWYRPRRRRSGQQVHHFVTTGLEDNSKGGGIDNANTTGEGNYGKGEPFEELSPISPVVDNQRLSGMSGFARWRREAVRGSFGGMSLPLHFRHSGSAEEKSPETIQERPRSEQSFPTSSDSSAKRKARAKSKGKARQITGRSWSPSFTLDLPLQQQGHRQSAGQNSARITSMGHLSSFVAAEPSPQALRNPAPPSYAMSVSNSGSTQDFNHINNSISNSTSASDPSAGIPSGPRSVSHSPVNVSYPRTHFRENSHGFLLHEGEPSSDPDSQEDTYAHQQLTGPEVIPMRPLTRYDGVSVTTEDNPSITEPSTMRQVLRSLSPRTSEAPQRQPQWRENRTRHSVLVPPSVESPSVHVPPEHEQAEEQNKPELKIRPLPRPPASSTSEEDVEVKDGVFLSVRATSPFHVDFDSRSARLASDESSDGAYATASTGKNASTQPTGSPRRLPVPPTVQMPEFIQGTSRLPFRLTPIKFPRPLMSTSPQSSSKQPSEGHSDGVTSFLDLTVSREGSMRSRSIFTGSDQEKVINEGRLSLPGVTEPRSRWSNTTVPSIATNLPPAPANDSSGESQKLSPSEGLSTDSSTFPIAVQVNIPPSPHHIMDYNLPQARHSRTSRVSGFTQAGDHLHIHPHLEDMDSPTESIPISVSDLHFRHSDSEDLSQRNTVVEGPTHPPLPGNSVEEYPRRAFDPSIIVNRVLGLPSPILTSADHSRSASTAAPTPSFSAFSQRPSNNTSNERLDPSSTSGHPFS</sequence>
<reference evidence="3" key="1">
    <citation type="submission" date="2021-02" db="EMBL/GenBank/DDBJ databases">
        <title>Psilocybe cubensis genome.</title>
        <authorList>
            <person name="Mckernan K.J."/>
            <person name="Crawford S."/>
            <person name="Trippe A."/>
            <person name="Kane L.T."/>
            <person name="Mclaughlin S."/>
        </authorList>
    </citation>
    <scope>NUCLEOTIDE SEQUENCE [LARGE SCALE GENOMIC DNA]</scope>
    <source>
        <strain evidence="3">MGC-MH-2018</strain>
    </source>
</reference>
<feature type="compositionally biased region" description="Basic and acidic residues" evidence="1">
    <location>
        <begin position="591"/>
        <end position="605"/>
    </location>
</feature>
<evidence type="ECO:0000256" key="2">
    <source>
        <dbReference type="SAM" id="Phobius"/>
    </source>
</evidence>
<feature type="compositionally biased region" description="Polar residues" evidence="1">
    <location>
        <begin position="481"/>
        <end position="490"/>
    </location>
</feature>
<dbReference type="Gene3D" id="2.60.120.260">
    <property type="entry name" value="Galactose-binding domain-like"/>
    <property type="match status" value="2"/>
</dbReference>
<comment type="caution">
    <text evidence="3">The sequence shown here is derived from an EMBL/GenBank/DDBJ whole genome shotgun (WGS) entry which is preliminary data.</text>
</comment>
<feature type="compositionally biased region" description="Basic and acidic residues" evidence="1">
    <location>
        <begin position="699"/>
        <end position="715"/>
    </location>
</feature>
<feature type="region of interest" description="Disordered" evidence="1">
    <location>
        <begin position="875"/>
        <end position="922"/>
    </location>
</feature>
<feature type="transmembrane region" description="Helical" evidence="2">
    <location>
        <begin position="322"/>
        <end position="346"/>
    </location>
</feature>
<dbReference type="EMBL" id="JAFIQS010000002">
    <property type="protein sequence ID" value="KAG5172281.1"/>
    <property type="molecule type" value="Genomic_DNA"/>
</dbReference>
<feature type="region of interest" description="Disordered" evidence="1">
    <location>
        <begin position="431"/>
        <end position="490"/>
    </location>
</feature>
<feature type="compositionally biased region" description="Polar residues" evidence="1">
    <location>
        <begin position="640"/>
        <end position="656"/>
    </location>
</feature>
<dbReference type="AlphaFoldDB" id="A0A8H8CNU2"/>
<feature type="region of interest" description="Disordered" evidence="1">
    <location>
        <begin position="1043"/>
        <end position="1089"/>
    </location>
</feature>
<feature type="region of interest" description="Disordered" evidence="1">
    <location>
        <begin position="994"/>
        <end position="1022"/>
    </location>
</feature>
<feature type="region of interest" description="Disordered" evidence="1">
    <location>
        <begin position="526"/>
        <end position="624"/>
    </location>
</feature>
<organism evidence="3">
    <name type="scientific">Psilocybe cubensis</name>
    <name type="common">Psychedelic mushroom</name>
    <name type="synonym">Stropharia cubensis</name>
    <dbReference type="NCBI Taxonomy" id="181762"/>
    <lineage>
        <taxon>Eukaryota</taxon>
        <taxon>Fungi</taxon>
        <taxon>Dikarya</taxon>
        <taxon>Basidiomycota</taxon>
        <taxon>Agaricomycotina</taxon>
        <taxon>Agaricomycetes</taxon>
        <taxon>Agaricomycetidae</taxon>
        <taxon>Agaricales</taxon>
        <taxon>Agaricineae</taxon>
        <taxon>Strophariaceae</taxon>
        <taxon>Psilocybe</taxon>
    </lineage>
</organism>
<evidence type="ECO:0000313" key="3">
    <source>
        <dbReference type="EMBL" id="KAG5172281.1"/>
    </source>
</evidence>
<accession>A0A8H8CNU2</accession>
<keyword evidence="2" id="KW-0472">Membrane</keyword>
<dbReference type="OrthoDB" id="2576334at2759"/>
<feature type="region of interest" description="Disordered" evidence="1">
    <location>
        <begin position="368"/>
        <end position="392"/>
    </location>
</feature>
<evidence type="ECO:0000256" key="1">
    <source>
        <dbReference type="SAM" id="MobiDB-lite"/>
    </source>
</evidence>
<feature type="compositionally biased region" description="Low complexity" evidence="1">
    <location>
        <begin position="684"/>
        <end position="698"/>
    </location>
</feature>
<feature type="compositionally biased region" description="Basic and acidic residues" evidence="1">
    <location>
        <begin position="437"/>
        <end position="453"/>
    </location>
</feature>
<feature type="compositionally biased region" description="Polar residues" evidence="1">
    <location>
        <begin position="663"/>
        <end position="674"/>
    </location>
</feature>
<feature type="compositionally biased region" description="Basic residues" evidence="1">
    <location>
        <begin position="466"/>
        <end position="477"/>
    </location>
</feature>
<feature type="compositionally biased region" description="Polar residues" evidence="1">
    <location>
        <begin position="903"/>
        <end position="922"/>
    </location>
</feature>
<gene>
    <name evidence="3" type="ORF">JR316_001778</name>
</gene>
<protein>
    <submittedName>
        <fullName evidence="3">Uncharacterized protein</fullName>
    </submittedName>
</protein>
<feature type="compositionally biased region" description="Polar residues" evidence="1">
    <location>
        <begin position="1067"/>
        <end position="1089"/>
    </location>
</feature>
<feature type="compositionally biased region" description="Polar residues" evidence="1">
    <location>
        <begin position="884"/>
        <end position="895"/>
    </location>
</feature>
<feature type="compositionally biased region" description="Low complexity" evidence="1">
    <location>
        <begin position="552"/>
        <end position="568"/>
    </location>
</feature>
<feature type="region of interest" description="Disordered" evidence="1">
    <location>
        <begin position="756"/>
        <end position="792"/>
    </location>
</feature>
<feature type="compositionally biased region" description="Low complexity" evidence="1">
    <location>
        <begin position="821"/>
        <end position="831"/>
    </location>
</feature>